<protein>
    <submittedName>
        <fullName evidence="4">MCE family protein</fullName>
    </submittedName>
</protein>
<evidence type="ECO:0000259" key="3">
    <source>
        <dbReference type="Pfam" id="PF11887"/>
    </source>
</evidence>
<keyword evidence="5" id="KW-1185">Reference proteome</keyword>
<dbReference type="RefSeq" id="WP_274190783.1">
    <property type="nucleotide sequence ID" value="NZ_BAABHN010000039.1"/>
</dbReference>
<sequence length="354" mass="37995">MRGLAAPLIKLAIFTIVTVLSVAVLLTAIQNSYFGSTEDYKARFTDASGLIAGSDVRIAGVRVGQVTEVQLVDRDTAEVSFKVDETRKLPAGSIFSIKYQNLVGQRYLEVARGNGPMNAMLRPGATIPVNQTRPPLNLTVVFNGFKPLFQALNPADINQLSFEIIQVLQGEGGTVNSLLARTASLTSTIADRDAVIGSLITNLNTVLDTVNARDERLSGLIVSLQQLVSGLAADRVRIGETLQPIADLTTTTAGLLEEARPPLADDIVQLGRLSANLNDNRGLVETFLRNTPQKANNFGRAGSYGSWFNFYLCGLGGSVNFGGKTLPEVFPVLPPNFPSTFTFPLPDTAQRCQG</sequence>
<feature type="domain" description="Mammalian cell entry C-terminal" evidence="3">
    <location>
        <begin position="120"/>
        <end position="321"/>
    </location>
</feature>
<reference evidence="5" key="1">
    <citation type="journal article" date="2019" name="Int. J. Syst. Evol. Microbiol.">
        <title>The Global Catalogue of Microorganisms (GCM) 10K type strain sequencing project: providing services to taxonomists for standard genome sequencing and annotation.</title>
        <authorList>
            <consortium name="The Broad Institute Genomics Platform"/>
            <consortium name="The Broad Institute Genome Sequencing Center for Infectious Disease"/>
            <person name="Wu L."/>
            <person name="Ma J."/>
        </authorList>
    </citation>
    <scope>NUCLEOTIDE SEQUENCE [LARGE SCALE GENOMIC DNA]</scope>
    <source>
        <strain evidence="5">CCUG 50347</strain>
    </source>
</reference>
<evidence type="ECO:0000256" key="1">
    <source>
        <dbReference type="SAM" id="Phobius"/>
    </source>
</evidence>
<evidence type="ECO:0000313" key="5">
    <source>
        <dbReference type="Proteomes" id="UP001595909"/>
    </source>
</evidence>
<dbReference type="Pfam" id="PF02470">
    <property type="entry name" value="MlaD"/>
    <property type="match status" value="1"/>
</dbReference>
<dbReference type="PANTHER" id="PTHR33371">
    <property type="entry name" value="INTERMEMBRANE PHOSPHOLIPID TRANSPORT SYSTEM BINDING PROTEIN MLAD-RELATED"/>
    <property type="match status" value="1"/>
</dbReference>
<proteinExistence type="predicted"/>
<keyword evidence="1" id="KW-1133">Transmembrane helix</keyword>
<feature type="transmembrane region" description="Helical" evidence="1">
    <location>
        <begin position="7"/>
        <end position="29"/>
    </location>
</feature>
<gene>
    <name evidence="4" type="ORF">ACFPEL_18290</name>
</gene>
<evidence type="ECO:0000259" key="2">
    <source>
        <dbReference type="Pfam" id="PF02470"/>
    </source>
</evidence>
<keyword evidence="1" id="KW-0472">Membrane</keyword>
<organism evidence="4 5">
    <name type="scientific">Actinomycetospora chibensis</name>
    <dbReference type="NCBI Taxonomy" id="663606"/>
    <lineage>
        <taxon>Bacteria</taxon>
        <taxon>Bacillati</taxon>
        <taxon>Actinomycetota</taxon>
        <taxon>Actinomycetes</taxon>
        <taxon>Pseudonocardiales</taxon>
        <taxon>Pseudonocardiaceae</taxon>
        <taxon>Actinomycetospora</taxon>
    </lineage>
</organism>
<evidence type="ECO:0000313" key="4">
    <source>
        <dbReference type="EMBL" id="MFC4834368.1"/>
    </source>
</evidence>
<accession>A0ABV9RKQ5</accession>
<dbReference type="PANTHER" id="PTHR33371:SF17">
    <property type="entry name" value="MCE-FAMILY PROTEIN MCE1B"/>
    <property type="match status" value="1"/>
</dbReference>
<dbReference type="Pfam" id="PF11887">
    <property type="entry name" value="Mce4_CUP1"/>
    <property type="match status" value="1"/>
</dbReference>
<dbReference type="NCBIfam" id="TIGR00996">
    <property type="entry name" value="Mtu_fam_mce"/>
    <property type="match status" value="1"/>
</dbReference>
<dbReference type="InterPro" id="IPR005693">
    <property type="entry name" value="Mce"/>
</dbReference>
<name>A0ABV9RKQ5_9PSEU</name>
<dbReference type="EMBL" id="JBHSIM010000039">
    <property type="protein sequence ID" value="MFC4834368.1"/>
    <property type="molecule type" value="Genomic_DNA"/>
</dbReference>
<dbReference type="InterPro" id="IPR024516">
    <property type="entry name" value="Mce_C"/>
</dbReference>
<dbReference type="Proteomes" id="UP001595909">
    <property type="component" value="Unassembled WGS sequence"/>
</dbReference>
<comment type="caution">
    <text evidence="4">The sequence shown here is derived from an EMBL/GenBank/DDBJ whole genome shotgun (WGS) entry which is preliminary data.</text>
</comment>
<keyword evidence="1" id="KW-0812">Transmembrane</keyword>
<feature type="domain" description="Mce/MlaD" evidence="2">
    <location>
        <begin position="37"/>
        <end position="111"/>
    </location>
</feature>
<dbReference type="InterPro" id="IPR052336">
    <property type="entry name" value="MlaD_Phospholipid_Transporter"/>
</dbReference>
<dbReference type="InterPro" id="IPR003399">
    <property type="entry name" value="Mce/MlaD"/>
</dbReference>